<name>A0A451AP72_9GAMM</name>
<proteinExistence type="predicted"/>
<dbReference type="AlphaFoldDB" id="A0A451AP72"/>
<sequence>MTNKPINILFNAGNFQKEVEAHLKKVDNPRFAAAFAARVALATLPMLAVPRGTGQAAGKFLWYWEKDRERHLFAVCRALQVAWSLTPDVAIISSIADAEATRATRAAEATRVARAAEAAAYAVADAARAARAARADATAYTAAYTAAYAAYAAYAAVAASAPRVDNNLIP</sequence>
<protein>
    <submittedName>
        <fullName evidence="1">Uncharacterized protein</fullName>
    </submittedName>
</protein>
<organism evidence="1">
    <name type="scientific">Candidatus Kentrum sp. UNK</name>
    <dbReference type="NCBI Taxonomy" id="2126344"/>
    <lineage>
        <taxon>Bacteria</taxon>
        <taxon>Pseudomonadati</taxon>
        <taxon>Pseudomonadota</taxon>
        <taxon>Gammaproteobacteria</taxon>
        <taxon>Candidatus Kentrum</taxon>
    </lineage>
</organism>
<dbReference type="EMBL" id="CAADFZ010000170">
    <property type="protein sequence ID" value="VFK67856.1"/>
    <property type="molecule type" value="Genomic_DNA"/>
</dbReference>
<evidence type="ECO:0000313" key="1">
    <source>
        <dbReference type="EMBL" id="VFK67856.1"/>
    </source>
</evidence>
<gene>
    <name evidence="1" type="ORF">BECKUNK1418G_GA0071005_11706</name>
</gene>
<accession>A0A451AP72</accession>
<reference evidence="1" key="1">
    <citation type="submission" date="2019-02" db="EMBL/GenBank/DDBJ databases">
        <authorList>
            <person name="Gruber-Vodicka R. H."/>
            <person name="Seah K. B. B."/>
        </authorList>
    </citation>
    <scope>NUCLEOTIDE SEQUENCE</scope>
    <source>
        <strain evidence="1">BECK_BY8</strain>
    </source>
</reference>